<protein>
    <submittedName>
        <fullName evidence="2">Uncharacterized protein</fullName>
    </submittedName>
</protein>
<dbReference type="EMBL" id="CP019471">
    <property type="protein sequence ID" value="UQC73797.1"/>
    <property type="molecule type" value="Genomic_DNA"/>
</dbReference>
<feature type="region of interest" description="Disordered" evidence="1">
    <location>
        <begin position="75"/>
        <end position="96"/>
    </location>
</feature>
<dbReference type="RefSeq" id="XP_049135449.1">
    <property type="nucleotide sequence ID" value="XM_049279492.1"/>
</dbReference>
<gene>
    <name evidence="2" type="ORF">CLUP02_00444</name>
</gene>
<reference evidence="2" key="1">
    <citation type="journal article" date="2021" name="Mol. Plant Microbe Interact.">
        <title>Complete Genome Sequence of the Plant-Pathogenic Fungus Colletotrichum lupini.</title>
        <authorList>
            <person name="Baroncelli R."/>
            <person name="Pensec F."/>
            <person name="Da Lio D."/>
            <person name="Boufleur T."/>
            <person name="Vicente I."/>
            <person name="Sarrocco S."/>
            <person name="Picot A."/>
            <person name="Baraldi E."/>
            <person name="Sukno S."/>
            <person name="Thon M."/>
            <person name="Le Floch G."/>
        </authorList>
    </citation>
    <scope>NUCLEOTIDE SEQUENCE</scope>
    <source>
        <strain evidence="2">IMI 504893</strain>
    </source>
</reference>
<evidence type="ECO:0000313" key="2">
    <source>
        <dbReference type="EMBL" id="UQC73797.1"/>
    </source>
</evidence>
<feature type="compositionally biased region" description="Basic and acidic residues" evidence="1">
    <location>
        <begin position="81"/>
        <end position="93"/>
    </location>
</feature>
<evidence type="ECO:0000256" key="1">
    <source>
        <dbReference type="SAM" id="MobiDB-lite"/>
    </source>
</evidence>
<dbReference type="KEGG" id="clup:CLUP02_00444"/>
<proteinExistence type="predicted"/>
<organism evidence="2 3">
    <name type="scientific">Colletotrichum lupini</name>
    <dbReference type="NCBI Taxonomy" id="145971"/>
    <lineage>
        <taxon>Eukaryota</taxon>
        <taxon>Fungi</taxon>
        <taxon>Dikarya</taxon>
        <taxon>Ascomycota</taxon>
        <taxon>Pezizomycotina</taxon>
        <taxon>Sordariomycetes</taxon>
        <taxon>Hypocreomycetidae</taxon>
        <taxon>Glomerellales</taxon>
        <taxon>Glomerellaceae</taxon>
        <taxon>Colletotrichum</taxon>
        <taxon>Colletotrichum acutatum species complex</taxon>
    </lineage>
</organism>
<dbReference type="Proteomes" id="UP000830671">
    <property type="component" value="Chromosome 1"/>
</dbReference>
<dbReference type="GeneID" id="73334502"/>
<keyword evidence="3" id="KW-1185">Reference proteome</keyword>
<sequence length="202" mass="22563">MNHLGGCNVAGSGWLLCEGPARCHVRGFLADFRYGMTKTRGLLPCQNTYPKVVIIHRCHSTKRCLPLREIETDESAATEGENNKVDRLGESETKNPGNATIVAKKMVGGNVCEPVPELNRRGLQNESEAIPFFFPLSRRFSYPRVLCTFVCSRLDVIRNDDIIRKSKNSRGWEARHMAFVAPSSGFKSNLRLSDFCGEPCGR</sequence>
<dbReference type="AlphaFoldDB" id="A0A9Q8SAC6"/>
<name>A0A9Q8SAC6_9PEZI</name>
<evidence type="ECO:0000313" key="3">
    <source>
        <dbReference type="Proteomes" id="UP000830671"/>
    </source>
</evidence>
<accession>A0A9Q8SAC6</accession>